<dbReference type="EMBL" id="MVKX01000011">
    <property type="protein sequence ID" value="OOV80021.1"/>
    <property type="molecule type" value="Genomic_DNA"/>
</dbReference>
<dbReference type="AlphaFoldDB" id="A0A1T1GQZ6"/>
<gene>
    <name evidence="1" type="ORF">B1202_14910</name>
</gene>
<dbReference type="Proteomes" id="UP000191160">
    <property type="component" value="Unassembled WGS sequence"/>
</dbReference>
<name>A0A1T1GQZ6_9GAMM</name>
<proteinExistence type="predicted"/>
<dbReference type="NCBIfam" id="NF045612">
    <property type="entry name" value="lipo_PTPT"/>
    <property type="match status" value="1"/>
</dbReference>
<protein>
    <submittedName>
        <fullName evidence="1">Uncharacterized protein</fullName>
    </submittedName>
</protein>
<organism evidence="1 2">
    <name type="scientific">Acinetobacter amyesii</name>
    <dbReference type="NCBI Taxonomy" id="2942470"/>
    <lineage>
        <taxon>Bacteria</taxon>
        <taxon>Pseudomonadati</taxon>
        <taxon>Pseudomonadota</taxon>
        <taxon>Gammaproteobacteria</taxon>
        <taxon>Moraxellales</taxon>
        <taxon>Moraxellaceae</taxon>
        <taxon>Acinetobacter</taxon>
    </lineage>
</organism>
<evidence type="ECO:0000313" key="2">
    <source>
        <dbReference type="Proteomes" id="UP000191160"/>
    </source>
</evidence>
<accession>A0A1T1GQZ6</accession>
<evidence type="ECO:0000313" key="1">
    <source>
        <dbReference type="EMBL" id="OOV80021.1"/>
    </source>
</evidence>
<dbReference type="InterPro" id="IPR054662">
    <property type="entry name" value="Lipo_PTPT"/>
</dbReference>
<keyword evidence="2" id="KW-1185">Reference proteome</keyword>
<sequence>MSEIQPAATLNNFEYHAIKFQAVRGGATSNRVLTFLNNNSFCVINATISNPSYIIMQRGLITDPLKDSRCYTKNTNEFFTNLKPKAKITTADFKSESFINSTDTVNFLAQLNTMGQSGYKLIGYDSKTLDNGNVNSYMKLANENTRFNHIVADRTAPSTADIYFTWRNQLNEKGKSGYQYLHSVRPTNALNFKDYFIKKENDTATYTYDSGYASPLVDPVQLETMLNTLGAQGCRIIQFKSYFTGLRPEILNGNQNSPKVATCINSSAHHGTYSYRHKTYPTGSNSVERSLKLQELIDEQAKDGYRLVSRALDMSSTTKNGMLFMKDSENTNVGEFKVFSETVFATSTFNDVLLKRLQQQGQLGWLYTSGQLLFANNPKHLQTELSDFNLID</sequence>
<reference evidence="1 2" key="1">
    <citation type="submission" date="2017-02" db="EMBL/GenBank/DDBJ databases">
        <title>Acinetobacter sp. ANC 4945, whole genome shotgun sequencing project.</title>
        <authorList>
            <person name="Radolfova-Krizova L."/>
            <person name="Al Atrouni A."/>
            <person name="Nemec A."/>
        </authorList>
    </citation>
    <scope>NUCLEOTIDE SEQUENCE [LARGE SCALE GENOMIC DNA]</scope>
    <source>
        <strain evidence="1 2">ANC 4945</strain>
    </source>
</reference>
<comment type="caution">
    <text evidence="1">The sequence shown here is derived from an EMBL/GenBank/DDBJ whole genome shotgun (WGS) entry which is preliminary data.</text>
</comment>